<proteinExistence type="predicted"/>
<dbReference type="InterPro" id="IPR006580">
    <property type="entry name" value="Znf_TTF"/>
</dbReference>
<evidence type="ECO:0000313" key="2">
    <source>
        <dbReference type="EMBL" id="KAK0141852.1"/>
    </source>
</evidence>
<sequence>MVMEEQAEQGTAGRMVGCDLGSPESGPKQVRLSQYPFSQFGSQNRAFSKNWFEQFKWLEYSVGSNSAFCFSCRVFGKQNTRINKDALSGSGFSNWKRALDTFREHEKSAFHVSTMSCWHGFKNTKKQGDVITQLHAANAADILERREYLQRIAAITTFLGKQGIPFRGHDEQESSLNQGNFLECFKLLKEFDPFLQNYTPSSATTYLSHFSQNEMVTSVSQEVIGHTVKQLHMAKMYSVIADEARDGHTEQLAVCVRFVTGEGKVTESFLGLWKLKGFDAKSITDAIEELLQSHTLGGLLCVAQAYDGASVMSGEVGGVQARFRELHPEAIYVHCYAHQLNLVLCYTCKAVPAASKFFELLENVYTTFSSSLVNHDKFLEIQSKLGLTPSELVQLSTTRWACHLRSIKAVLKNLPVILSCLSTIKTSMSKGILSNLRRPKTMYMLLMFSKLLGITEGLHRYLQGESVDLGKAAQYKMAVLQTLKELRTDNSAEEMFRSSMVLCEEHHIQLPVGPRQKQKRFDDFVVDSACGSTSSMTSADDFKCQLFYPCLDRMLEELTCRFSSVGEEIMSGIQACNPASEIFLSEDSLKNLAGHYKIELRPEEVLVATTFIRRKMETQTIPDTASVFQMLDADMFPTLRAVFQVALTIPVSSCSCERSFSALRRLHTWLRSTMGQERLNDLAIMMIERENVAAISRDCVIDRFAKLKPRRYNLMLPPQN</sequence>
<accession>A0AA47MK62</accession>
<name>A0AA47MK62_MERPO</name>
<dbReference type="AlphaFoldDB" id="A0AA47MK62"/>
<dbReference type="Proteomes" id="UP001174136">
    <property type="component" value="Unassembled WGS sequence"/>
</dbReference>
<protein>
    <submittedName>
        <fullName evidence="2">Zinc finger MYM-type protein 1</fullName>
    </submittedName>
</protein>
<gene>
    <name evidence="2" type="primary">ZMYM1_69</name>
    <name evidence="2" type="ORF">N1851_020483</name>
</gene>
<dbReference type="GO" id="GO:0046983">
    <property type="term" value="F:protein dimerization activity"/>
    <property type="evidence" value="ECO:0007669"/>
    <property type="project" value="InterPro"/>
</dbReference>
<comment type="caution">
    <text evidence="2">The sequence shown here is derived from an EMBL/GenBank/DDBJ whole genome shotgun (WGS) entry which is preliminary data.</text>
</comment>
<dbReference type="SUPFAM" id="SSF53098">
    <property type="entry name" value="Ribonuclease H-like"/>
    <property type="match status" value="1"/>
</dbReference>
<reference evidence="2" key="1">
    <citation type="journal article" date="2023" name="Front. Mar. Sci.">
        <title>A new Merluccius polli reference genome to investigate the effects of global change in West African waters.</title>
        <authorList>
            <person name="Mateo J.L."/>
            <person name="Blanco-Fernandez C."/>
            <person name="Garcia-Vazquez E."/>
            <person name="Machado-Schiaffino G."/>
        </authorList>
    </citation>
    <scope>NUCLEOTIDE SEQUENCE</scope>
    <source>
        <strain evidence="2">C29</strain>
        <tissue evidence="2">Fin</tissue>
    </source>
</reference>
<dbReference type="Pfam" id="PF14291">
    <property type="entry name" value="DUF4371"/>
    <property type="match status" value="1"/>
</dbReference>
<dbReference type="PANTHER" id="PTHR45749:SF21">
    <property type="entry name" value="DUF4371 DOMAIN-CONTAINING PROTEIN"/>
    <property type="match status" value="1"/>
</dbReference>
<dbReference type="InterPro" id="IPR025398">
    <property type="entry name" value="DUF4371"/>
</dbReference>
<keyword evidence="3" id="KW-1185">Reference proteome</keyword>
<dbReference type="SMART" id="SM00597">
    <property type="entry name" value="ZnF_TTF"/>
    <property type="match status" value="1"/>
</dbReference>
<dbReference type="Pfam" id="PF05699">
    <property type="entry name" value="Dimer_Tnp_hAT"/>
    <property type="match status" value="1"/>
</dbReference>
<evidence type="ECO:0000313" key="3">
    <source>
        <dbReference type="Proteomes" id="UP001174136"/>
    </source>
</evidence>
<dbReference type="InterPro" id="IPR012337">
    <property type="entry name" value="RNaseH-like_sf"/>
</dbReference>
<evidence type="ECO:0000259" key="1">
    <source>
        <dbReference type="SMART" id="SM00597"/>
    </source>
</evidence>
<dbReference type="EMBL" id="JAOPHQ010003729">
    <property type="protein sequence ID" value="KAK0141852.1"/>
    <property type="molecule type" value="Genomic_DNA"/>
</dbReference>
<dbReference type="PANTHER" id="PTHR45749">
    <property type="match status" value="1"/>
</dbReference>
<organism evidence="2 3">
    <name type="scientific">Merluccius polli</name>
    <name type="common">Benguela hake</name>
    <name type="synonym">Merluccius cadenati</name>
    <dbReference type="NCBI Taxonomy" id="89951"/>
    <lineage>
        <taxon>Eukaryota</taxon>
        <taxon>Metazoa</taxon>
        <taxon>Chordata</taxon>
        <taxon>Craniata</taxon>
        <taxon>Vertebrata</taxon>
        <taxon>Euteleostomi</taxon>
        <taxon>Actinopterygii</taxon>
        <taxon>Neopterygii</taxon>
        <taxon>Teleostei</taxon>
        <taxon>Neoteleostei</taxon>
        <taxon>Acanthomorphata</taxon>
        <taxon>Zeiogadaria</taxon>
        <taxon>Gadariae</taxon>
        <taxon>Gadiformes</taxon>
        <taxon>Gadoidei</taxon>
        <taxon>Merlucciidae</taxon>
        <taxon>Merluccius</taxon>
    </lineage>
</organism>
<dbReference type="InterPro" id="IPR008906">
    <property type="entry name" value="HATC_C_dom"/>
</dbReference>
<feature type="domain" description="TTF-type" evidence="1">
    <location>
        <begin position="43"/>
        <end position="137"/>
    </location>
</feature>